<evidence type="ECO:0000313" key="2">
    <source>
        <dbReference type="EMBL" id="CAA9397231.1"/>
    </source>
</evidence>
<feature type="transmembrane region" description="Helical" evidence="1">
    <location>
        <begin position="6"/>
        <end position="28"/>
    </location>
</feature>
<proteinExistence type="predicted"/>
<evidence type="ECO:0000256" key="1">
    <source>
        <dbReference type="SAM" id="Phobius"/>
    </source>
</evidence>
<feature type="transmembrane region" description="Helical" evidence="1">
    <location>
        <begin position="134"/>
        <end position="152"/>
    </location>
</feature>
<feature type="transmembrane region" description="Helical" evidence="1">
    <location>
        <begin position="207"/>
        <end position="229"/>
    </location>
</feature>
<feature type="transmembrane region" description="Helical" evidence="1">
    <location>
        <begin position="73"/>
        <end position="90"/>
    </location>
</feature>
<dbReference type="AlphaFoldDB" id="A0A6J4NTF7"/>
<keyword evidence="1" id="KW-0472">Membrane</keyword>
<protein>
    <submittedName>
        <fullName evidence="2">Uncharacterized protein</fullName>
    </submittedName>
</protein>
<reference evidence="2" key="1">
    <citation type="submission" date="2020-02" db="EMBL/GenBank/DDBJ databases">
        <authorList>
            <person name="Meier V. D."/>
        </authorList>
    </citation>
    <scope>NUCLEOTIDE SEQUENCE</scope>
    <source>
        <strain evidence="2">AVDCRST_MAG74</strain>
    </source>
</reference>
<dbReference type="EMBL" id="CADCUR010000111">
    <property type="protein sequence ID" value="CAA9397231.1"/>
    <property type="molecule type" value="Genomic_DNA"/>
</dbReference>
<accession>A0A6J4NTF7</accession>
<feature type="transmembrane region" description="Helical" evidence="1">
    <location>
        <begin position="40"/>
        <end position="61"/>
    </location>
</feature>
<feature type="transmembrane region" description="Helical" evidence="1">
    <location>
        <begin position="164"/>
        <end position="187"/>
    </location>
</feature>
<sequence length="237" mass="27014">MIENLPGYVSIIFILTTFLTVGIFLYAVKRGDFNSTAAKVLSFLLPFWLIFQASLAFSGFYLKTDSLPPRTPFFAVLPASLLIITLFIFARKKFISRLPIKILTILHVIRIPVELVLLWLFQAGQIPQLMTFEGRNFDLLSGLTAPLIYWLAFSGGKTKRRLLIVWNLFALGLLINIVVNAFLSFPFSFQQFAFDQPNRAVLYFPFVWLPSIVVPIVLFAHLASLWQLFSKDSIKTL</sequence>
<feature type="transmembrane region" description="Helical" evidence="1">
    <location>
        <begin position="102"/>
        <end position="122"/>
    </location>
</feature>
<gene>
    <name evidence="2" type="ORF">AVDCRST_MAG74-1371</name>
</gene>
<keyword evidence="1" id="KW-1133">Transmembrane helix</keyword>
<keyword evidence="1" id="KW-0812">Transmembrane</keyword>
<organism evidence="2">
    <name type="scientific">uncultured Pyrinomonadaceae bacterium</name>
    <dbReference type="NCBI Taxonomy" id="2283094"/>
    <lineage>
        <taxon>Bacteria</taxon>
        <taxon>Pseudomonadati</taxon>
        <taxon>Acidobacteriota</taxon>
        <taxon>Blastocatellia</taxon>
        <taxon>Blastocatellales</taxon>
        <taxon>Pyrinomonadaceae</taxon>
        <taxon>environmental samples</taxon>
    </lineage>
</organism>
<name>A0A6J4NTF7_9BACT</name>